<proteinExistence type="predicted"/>
<name>A0A8D9CTD2_BRACM</name>
<protein>
    <recommendedName>
        <fullName evidence="4">Transmembrane protein</fullName>
    </recommendedName>
</protein>
<reference evidence="2 3" key="1">
    <citation type="submission" date="2021-07" db="EMBL/GenBank/DDBJ databases">
        <authorList>
            <consortium name="Genoscope - CEA"/>
            <person name="William W."/>
        </authorList>
    </citation>
    <scope>NUCLEOTIDE SEQUENCE [LARGE SCALE GENOMIC DNA]</scope>
</reference>
<organism evidence="2 3">
    <name type="scientific">Brassica campestris</name>
    <name type="common">Field mustard</name>
    <dbReference type="NCBI Taxonomy" id="3711"/>
    <lineage>
        <taxon>Eukaryota</taxon>
        <taxon>Viridiplantae</taxon>
        <taxon>Streptophyta</taxon>
        <taxon>Embryophyta</taxon>
        <taxon>Tracheophyta</taxon>
        <taxon>Spermatophyta</taxon>
        <taxon>Magnoliopsida</taxon>
        <taxon>eudicotyledons</taxon>
        <taxon>Gunneridae</taxon>
        <taxon>Pentapetalae</taxon>
        <taxon>rosids</taxon>
        <taxon>malvids</taxon>
        <taxon>Brassicales</taxon>
        <taxon>Brassicaceae</taxon>
        <taxon>Brassiceae</taxon>
        <taxon>Brassica</taxon>
    </lineage>
</organism>
<gene>
    <name evidence="2" type="ORF">BRAPAZ1V2_A09P14340.2</name>
</gene>
<keyword evidence="1" id="KW-0812">Transmembrane</keyword>
<keyword evidence="1" id="KW-1133">Transmembrane helix</keyword>
<evidence type="ECO:0000256" key="1">
    <source>
        <dbReference type="SAM" id="Phobius"/>
    </source>
</evidence>
<accession>A0A8D9CTD2</accession>
<evidence type="ECO:0000313" key="2">
    <source>
        <dbReference type="EMBL" id="CAG7860967.1"/>
    </source>
</evidence>
<feature type="transmembrane region" description="Helical" evidence="1">
    <location>
        <begin position="20"/>
        <end position="41"/>
    </location>
</feature>
<dbReference type="EMBL" id="LS974625">
    <property type="protein sequence ID" value="CAG7860967.1"/>
    <property type="molecule type" value="Genomic_DNA"/>
</dbReference>
<evidence type="ECO:0008006" key="4">
    <source>
        <dbReference type="Google" id="ProtNLM"/>
    </source>
</evidence>
<dbReference type="AlphaFoldDB" id="A0A8D9CTD2"/>
<evidence type="ECO:0000313" key="3">
    <source>
        <dbReference type="Proteomes" id="UP000694005"/>
    </source>
</evidence>
<keyword evidence="1" id="KW-0472">Membrane</keyword>
<dbReference type="Proteomes" id="UP000694005">
    <property type="component" value="Chromosome A09"/>
</dbReference>
<sequence length="89" mass="9895">MVRASVHMIRIGVSIHMVKVTVSVDVVMIIVHVVKICVYGFRVYSKTVGKELQWWFCKCGGGRKKNCGNGDERSCGDDGDNVVLKNSHI</sequence>
<dbReference type="Gramene" id="A09p14340.2_BraZ1">
    <property type="protein sequence ID" value="A09p14340.2_BraZ1.CDS.1"/>
    <property type="gene ID" value="A09g14340.2_BraZ1"/>
</dbReference>